<dbReference type="PROSITE" id="PS51186">
    <property type="entry name" value="GNAT"/>
    <property type="match status" value="1"/>
</dbReference>
<evidence type="ECO:0000313" key="4">
    <source>
        <dbReference type="EMBL" id="KAG9235639.1"/>
    </source>
</evidence>
<dbReference type="InterPro" id="IPR050680">
    <property type="entry name" value="YpeA/RimI_acetyltransf"/>
</dbReference>
<dbReference type="Pfam" id="PF00583">
    <property type="entry name" value="Acetyltransf_1"/>
    <property type="match status" value="1"/>
</dbReference>
<evidence type="ECO:0000256" key="2">
    <source>
        <dbReference type="ARBA" id="ARBA00023315"/>
    </source>
</evidence>
<dbReference type="PANTHER" id="PTHR43420:SF47">
    <property type="entry name" value="N-ACETYLTRANSFERASE DOMAIN-CONTAINING PROTEIN"/>
    <property type="match status" value="1"/>
</dbReference>
<protein>
    <submittedName>
        <fullName evidence="4">Acyl-CoA N-acyltransferase</fullName>
    </submittedName>
</protein>
<evidence type="ECO:0000313" key="5">
    <source>
        <dbReference type="Proteomes" id="UP000824998"/>
    </source>
</evidence>
<dbReference type="Proteomes" id="UP000824998">
    <property type="component" value="Unassembled WGS sequence"/>
</dbReference>
<evidence type="ECO:0000259" key="3">
    <source>
        <dbReference type="PROSITE" id="PS51186"/>
    </source>
</evidence>
<comment type="caution">
    <text evidence="4">The sequence shown here is derived from an EMBL/GenBank/DDBJ whole genome shotgun (WGS) entry which is preliminary data.</text>
</comment>
<organism evidence="4 5">
    <name type="scientific">Amylocarpus encephaloides</name>
    <dbReference type="NCBI Taxonomy" id="45428"/>
    <lineage>
        <taxon>Eukaryota</taxon>
        <taxon>Fungi</taxon>
        <taxon>Dikarya</taxon>
        <taxon>Ascomycota</taxon>
        <taxon>Pezizomycotina</taxon>
        <taxon>Leotiomycetes</taxon>
        <taxon>Helotiales</taxon>
        <taxon>Helotiales incertae sedis</taxon>
        <taxon>Amylocarpus</taxon>
    </lineage>
</organism>
<sequence length="205" mass="22628">MSYKILKIERDDASVRTVMERYKAFRLLALQTAPEMFGSTYERELAFTDDAWYDRLASPMATSLLAIQEDRTIGSITMVGPLPFAPEQASPTSNPWGALGKKSSDPQDYAHFRVNGMFTLPEVRGQGAAKALMQRSIKQAILDAKELGREYVGSIVVDSDNPAAVGLYKKFGYETIGEEPREPGSIRTALLMKYVPNAQAAALVQ</sequence>
<proteinExistence type="predicted"/>
<keyword evidence="1" id="KW-0808">Transferase</keyword>
<dbReference type="Gene3D" id="3.40.630.30">
    <property type="match status" value="1"/>
</dbReference>
<dbReference type="SUPFAM" id="SSF55729">
    <property type="entry name" value="Acyl-CoA N-acyltransferases (Nat)"/>
    <property type="match status" value="1"/>
</dbReference>
<dbReference type="PANTHER" id="PTHR43420">
    <property type="entry name" value="ACETYLTRANSFERASE"/>
    <property type="match status" value="1"/>
</dbReference>
<dbReference type="InterPro" id="IPR000182">
    <property type="entry name" value="GNAT_dom"/>
</dbReference>
<reference evidence="4" key="1">
    <citation type="journal article" date="2021" name="IMA Fungus">
        <title>Genomic characterization of three marine fungi, including Emericellopsis atlantica sp. nov. with signatures of a generalist lifestyle and marine biomass degradation.</title>
        <authorList>
            <person name="Hagestad O.C."/>
            <person name="Hou L."/>
            <person name="Andersen J.H."/>
            <person name="Hansen E.H."/>
            <person name="Altermark B."/>
            <person name="Li C."/>
            <person name="Kuhnert E."/>
            <person name="Cox R.J."/>
            <person name="Crous P.W."/>
            <person name="Spatafora J.W."/>
            <person name="Lail K."/>
            <person name="Amirebrahimi M."/>
            <person name="Lipzen A."/>
            <person name="Pangilinan J."/>
            <person name="Andreopoulos W."/>
            <person name="Hayes R.D."/>
            <person name="Ng V."/>
            <person name="Grigoriev I.V."/>
            <person name="Jackson S.A."/>
            <person name="Sutton T.D.S."/>
            <person name="Dobson A.D.W."/>
            <person name="Rama T."/>
        </authorList>
    </citation>
    <scope>NUCLEOTIDE SEQUENCE</scope>
    <source>
        <strain evidence="4">TRa018bII</strain>
    </source>
</reference>
<dbReference type="GO" id="GO:0016747">
    <property type="term" value="F:acyltransferase activity, transferring groups other than amino-acyl groups"/>
    <property type="evidence" value="ECO:0007669"/>
    <property type="project" value="InterPro"/>
</dbReference>
<evidence type="ECO:0000256" key="1">
    <source>
        <dbReference type="ARBA" id="ARBA00022679"/>
    </source>
</evidence>
<dbReference type="CDD" id="cd04301">
    <property type="entry name" value="NAT_SF"/>
    <property type="match status" value="1"/>
</dbReference>
<dbReference type="InterPro" id="IPR016181">
    <property type="entry name" value="Acyl_CoA_acyltransferase"/>
</dbReference>
<dbReference type="OrthoDB" id="41532at2759"/>
<feature type="domain" description="N-acetyltransferase" evidence="3">
    <location>
        <begin position="23"/>
        <end position="197"/>
    </location>
</feature>
<dbReference type="EMBL" id="MU251426">
    <property type="protein sequence ID" value="KAG9235639.1"/>
    <property type="molecule type" value="Genomic_DNA"/>
</dbReference>
<name>A0A9P7YKR4_9HELO</name>
<keyword evidence="5" id="KW-1185">Reference proteome</keyword>
<dbReference type="AlphaFoldDB" id="A0A9P7YKR4"/>
<keyword evidence="2" id="KW-0012">Acyltransferase</keyword>
<gene>
    <name evidence="4" type="ORF">BJ875DRAFT_458579</name>
</gene>
<accession>A0A9P7YKR4</accession>